<dbReference type="EMBL" id="MFAE01000006">
    <property type="protein sequence ID" value="OGD67320.1"/>
    <property type="molecule type" value="Genomic_DNA"/>
</dbReference>
<sequence>METETEDAIQWQTQEHEHYEKTPDWFWGLWVFGIAIIVLLAMTNKISTAILVFVIMVTLTIQSTKKPRTIKCIVDSKGIVIYGKKYLFKNIESFCILEDEFPRILLKSKKKYMPFITIPVGDADTEEIEKFLLNHLKKEEHSEPISYKLMRYF</sequence>
<keyword evidence="1" id="KW-0472">Membrane</keyword>
<evidence type="ECO:0000313" key="3">
    <source>
        <dbReference type="Proteomes" id="UP000179003"/>
    </source>
</evidence>
<reference evidence="2 3" key="1">
    <citation type="journal article" date="2016" name="Nat. Commun.">
        <title>Thousands of microbial genomes shed light on interconnected biogeochemical processes in an aquifer system.</title>
        <authorList>
            <person name="Anantharaman K."/>
            <person name="Brown C.T."/>
            <person name="Hug L.A."/>
            <person name="Sharon I."/>
            <person name="Castelle C.J."/>
            <person name="Probst A.J."/>
            <person name="Thomas B.C."/>
            <person name="Singh A."/>
            <person name="Wilkins M.J."/>
            <person name="Karaoz U."/>
            <person name="Brodie E.L."/>
            <person name="Williams K.H."/>
            <person name="Hubbard S.S."/>
            <person name="Banfield J.F."/>
        </authorList>
    </citation>
    <scope>NUCLEOTIDE SEQUENCE [LARGE SCALE GENOMIC DNA]</scope>
</reference>
<keyword evidence="1" id="KW-1133">Transmembrane helix</keyword>
<proteinExistence type="predicted"/>
<protein>
    <recommendedName>
        <fullName evidence="4">DUF5673 domain-containing protein</fullName>
    </recommendedName>
</protein>
<feature type="transmembrane region" description="Helical" evidence="1">
    <location>
        <begin position="29"/>
        <end position="61"/>
    </location>
</feature>
<dbReference type="STRING" id="1797582.A2442_00960"/>
<accession>A0A1F5EJ10</accession>
<evidence type="ECO:0000313" key="2">
    <source>
        <dbReference type="EMBL" id="OGD67320.1"/>
    </source>
</evidence>
<organism evidence="2 3">
    <name type="scientific">Candidatus Campbellbacteria bacterium RIFOXYC2_FULL_35_25</name>
    <dbReference type="NCBI Taxonomy" id="1797582"/>
    <lineage>
        <taxon>Bacteria</taxon>
        <taxon>Candidatus Campbelliibacteriota</taxon>
    </lineage>
</organism>
<keyword evidence="1" id="KW-0812">Transmembrane</keyword>
<dbReference type="AlphaFoldDB" id="A0A1F5EJ10"/>
<gene>
    <name evidence="2" type="ORF">A2442_00960</name>
</gene>
<evidence type="ECO:0000256" key="1">
    <source>
        <dbReference type="SAM" id="Phobius"/>
    </source>
</evidence>
<name>A0A1F5EJ10_9BACT</name>
<dbReference type="Proteomes" id="UP000179003">
    <property type="component" value="Unassembled WGS sequence"/>
</dbReference>
<evidence type="ECO:0008006" key="4">
    <source>
        <dbReference type="Google" id="ProtNLM"/>
    </source>
</evidence>
<comment type="caution">
    <text evidence="2">The sequence shown here is derived from an EMBL/GenBank/DDBJ whole genome shotgun (WGS) entry which is preliminary data.</text>
</comment>